<organism evidence="4">
    <name type="scientific">Nippostrongylus brasiliensis</name>
    <name type="common">Rat hookworm</name>
    <dbReference type="NCBI Taxonomy" id="27835"/>
    <lineage>
        <taxon>Eukaryota</taxon>
        <taxon>Metazoa</taxon>
        <taxon>Ecdysozoa</taxon>
        <taxon>Nematoda</taxon>
        <taxon>Chromadorea</taxon>
        <taxon>Rhabditida</taxon>
        <taxon>Rhabditina</taxon>
        <taxon>Rhabditomorpha</taxon>
        <taxon>Strongyloidea</taxon>
        <taxon>Heligmosomidae</taxon>
        <taxon>Nippostrongylus</taxon>
    </lineage>
</organism>
<sequence>MPIGFILPLAAVVWIASACSMQSQGYLESLMSATESSGYTEASPSLDDCVFPCEEKMCQAISIFEEVLEAEHEQKTTTVYKCNILKSVTMKTDNGRDNPNTLCYEYTPDIQ</sequence>
<name>A0A0N4YM04_NIPBR</name>
<evidence type="ECO:0000313" key="3">
    <source>
        <dbReference type="Proteomes" id="UP000271162"/>
    </source>
</evidence>
<evidence type="ECO:0000313" key="4">
    <source>
        <dbReference type="WBParaSite" id="NBR_0001817001-mRNA-1"/>
    </source>
</evidence>
<dbReference type="AlphaFoldDB" id="A0A0N4YM04"/>
<gene>
    <name evidence="2" type="ORF">NBR_LOCUS18171</name>
</gene>
<proteinExistence type="predicted"/>
<dbReference type="WBParaSite" id="NBR_0001817001-mRNA-1">
    <property type="protein sequence ID" value="NBR_0001817001-mRNA-1"/>
    <property type="gene ID" value="NBR_0001817001"/>
</dbReference>
<keyword evidence="1" id="KW-0732">Signal</keyword>
<keyword evidence="3" id="KW-1185">Reference proteome</keyword>
<accession>A0A0N4YM04</accession>
<dbReference type="Proteomes" id="UP000271162">
    <property type="component" value="Unassembled WGS sequence"/>
</dbReference>
<reference evidence="2 3" key="2">
    <citation type="submission" date="2018-11" db="EMBL/GenBank/DDBJ databases">
        <authorList>
            <consortium name="Pathogen Informatics"/>
        </authorList>
    </citation>
    <scope>NUCLEOTIDE SEQUENCE [LARGE SCALE GENOMIC DNA]</scope>
</reference>
<feature type="signal peptide" evidence="1">
    <location>
        <begin position="1"/>
        <end position="18"/>
    </location>
</feature>
<feature type="chain" id="PRO_5043125813" evidence="1">
    <location>
        <begin position="19"/>
        <end position="111"/>
    </location>
</feature>
<evidence type="ECO:0000313" key="2">
    <source>
        <dbReference type="EMBL" id="VDL81892.1"/>
    </source>
</evidence>
<dbReference type="EMBL" id="UYSL01023222">
    <property type="protein sequence ID" value="VDL81892.1"/>
    <property type="molecule type" value="Genomic_DNA"/>
</dbReference>
<protein>
    <submittedName>
        <fullName evidence="4">Saposin B-type domain-containing protein</fullName>
    </submittedName>
</protein>
<reference evidence="4" key="1">
    <citation type="submission" date="2017-02" db="UniProtKB">
        <authorList>
            <consortium name="WormBaseParasite"/>
        </authorList>
    </citation>
    <scope>IDENTIFICATION</scope>
</reference>
<evidence type="ECO:0000256" key="1">
    <source>
        <dbReference type="SAM" id="SignalP"/>
    </source>
</evidence>